<dbReference type="STRING" id="796620.VIBC2010_16684"/>
<dbReference type="AlphaFoldDB" id="E3BQL5"/>
<evidence type="ECO:0000313" key="2">
    <source>
        <dbReference type="Proteomes" id="UP000002943"/>
    </source>
</evidence>
<gene>
    <name evidence="1" type="ORF">VIBC2010_16684</name>
</gene>
<sequence>MKHNNCDISEAEFGASMGISHLLIDKTETLNITHHCHHKYQHNRSLRLKKNALSLSSKRKFNWHFYIQCFCKAPRNLLSKITAHVRRKK</sequence>
<dbReference type="EMBL" id="AEIU01000122">
    <property type="protein sequence ID" value="EFP94689.1"/>
    <property type="molecule type" value="Genomic_DNA"/>
</dbReference>
<comment type="caution">
    <text evidence="1">The sequence shown here is derived from an EMBL/GenBank/DDBJ whole genome shotgun (WGS) entry which is preliminary data.</text>
</comment>
<dbReference type="Proteomes" id="UP000002943">
    <property type="component" value="Unassembled WGS sequence"/>
</dbReference>
<proteinExistence type="predicted"/>
<evidence type="ECO:0000313" key="1">
    <source>
        <dbReference type="EMBL" id="EFP94689.1"/>
    </source>
</evidence>
<organism evidence="1 2">
    <name type="scientific">Vibrio caribbeanicus ATCC BAA-2122</name>
    <dbReference type="NCBI Taxonomy" id="796620"/>
    <lineage>
        <taxon>Bacteria</taxon>
        <taxon>Pseudomonadati</taxon>
        <taxon>Pseudomonadota</taxon>
        <taxon>Gammaproteobacteria</taxon>
        <taxon>Vibrionales</taxon>
        <taxon>Vibrionaceae</taxon>
        <taxon>Vibrio</taxon>
    </lineage>
</organism>
<reference evidence="1 2" key="1">
    <citation type="journal article" date="2012" name="Int. J. Syst. Evol. Microbiol.">
        <title>Vibrio caribbeanicus sp. nov., isolated from the marine sponge Scleritoderma cyanea.</title>
        <authorList>
            <person name="Hoffmann M."/>
            <person name="Monday S.R."/>
            <person name="Allard M.W."/>
            <person name="Strain E.A."/>
            <person name="Whittaker P."/>
            <person name="Naum M."/>
            <person name="McCarthy P.J."/>
            <person name="Lopez J.V."/>
            <person name="Fischer M."/>
            <person name="Brown E.W."/>
        </authorList>
    </citation>
    <scope>NUCLEOTIDE SEQUENCE [LARGE SCALE GENOMIC DNA]</scope>
    <source>
        <strain evidence="1 2">ATCC BAA-2122</strain>
    </source>
</reference>
<protein>
    <submittedName>
        <fullName evidence="1">Uncharacterized protein</fullName>
    </submittedName>
</protein>
<keyword evidence="2" id="KW-1185">Reference proteome</keyword>
<accession>E3BQL5</accession>
<name>E3BQL5_9VIBR</name>